<gene>
    <name evidence="1" type="ORF">S12H4_43353</name>
</gene>
<dbReference type="SUPFAM" id="SSF110296">
    <property type="entry name" value="Oligoxyloglucan reducing end-specific cellobiohydrolase"/>
    <property type="match status" value="1"/>
</dbReference>
<accession>X1VI79</accession>
<comment type="caution">
    <text evidence="1">The sequence shown here is derived from an EMBL/GenBank/DDBJ whole genome shotgun (WGS) entry which is preliminary data.</text>
</comment>
<protein>
    <recommendedName>
        <fullName evidence="2">Glycosyl hydrolase</fullName>
    </recommendedName>
</protein>
<sequence>EFVDSEGDFWATPGIDVGPIAQTPDGDTLFAAAYDEGEFYEVMKSLDGGYSWKATGFYDEASSDGSPIVDIVTSPEYADDTTVVVATEKEVYISDDGGKNFVNITGIWGEDATITDLDVTITEGGDLAIMVGTSRADVLGAVLVTLGSVAGGTATWSTETETGNYSVLLSKDGTGANGSTYVQFVPTALFKVDDLTGITGSFDYKMTAGTLAGPQLELKFEDPGSDGFVEVTLMPLQAGTTTKTGFWETLDVTDTLAVT</sequence>
<dbReference type="AlphaFoldDB" id="X1VI79"/>
<organism evidence="1">
    <name type="scientific">marine sediment metagenome</name>
    <dbReference type="NCBI Taxonomy" id="412755"/>
    <lineage>
        <taxon>unclassified sequences</taxon>
        <taxon>metagenomes</taxon>
        <taxon>ecological metagenomes</taxon>
    </lineage>
</organism>
<dbReference type="InterPro" id="IPR015943">
    <property type="entry name" value="WD40/YVTN_repeat-like_dom_sf"/>
</dbReference>
<reference evidence="1" key="1">
    <citation type="journal article" date="2014" name="Front. Microbiol.">
        <title>High frequency of phylogenetically diverse reductive dehalogenase-homologous genes in deep subseafloor sedimentary metagenomes.</title>
        <authorList>
            <person name="Kawai M."/>
            <person name="Futagami T."/>
            <person name="Toyoda A."/>
            <person name="Takaki Y."/>
            <person name="Nishi S."/>
            <person name="Hori S."/>
            <person name="Arai W."/>
            <person name="Tsubouchi T."/>
            <person name="Morono Y."/>
            <person name="Uchiyama I."/>
            <person name="Ito T."/>
            <person name="Fujiyama A."/>
            <person name="Inagaki F."/>
            <person name="Takami H."/>
        </authorList>
    </citation>
    <scope>NUCLEOTIDE SEQUENCE</scope>
    <source>
        <strain evidence="1">Expedition CK06-06</strain>
    </source>
</reference>
<feature type="non-terminal residue" evidence="1">
    <location>
        <position position="259"/>
    </location>
</feature>
<evidence type="ECO:0000313" key="1">
    <source>
        <dbReference type="EMBL" id="GAJ07235.1"/>
    </source>
</evidence>
<dbReference type="EMBL" id="BARW01026600">
    <property type="protein sequence ID" value="GAJ07235.1"/>
    <property type="molecule type" value="Genomic_DNA"/>
</dbReference>
<proteinExistence type="predicted"/>
<name>X1VI79_9ZZZZ</name>
<dbReference type="Gene3D" id="2.130.10.10">
    <property type="entry name" value="YVTN repeat-like/Quinoprotein amine dehydrogenase"/>
    <property type="match status" value="1"/>
</dbReference>
<feature type="non-terminal residue" evidence="1">
    <location>
        <position position="1"/>
    </location>
</feature>
<evidence type="ECO:0008006" key="2">
    <source>
        <dbReference type="Google" id="ProtNLM"/>
    </source>
</evidence>